<organism evidence="3 4">
    <name type="scientific">Clytia hemisphaerica</name>
    <dbReference type="NCBI Taxonomy" id="252671"/>
    <lineage>
        <taxon>Eukaryota</taxon>
        <taxon>Metazoa</taxon>
        <taxon>Cnidaria</taxon>
        <taxon>Hydrozoa</taxon>
        <taxon>Hydroidolina</taxon>
        <taxon>Leptothecata</taxon>
        <taxon>Obeliida</taxon>
        <taxon>Clytiidae</taxon>
        <taxon>Clytia</taxon>
    </lineage>
</organism>
<feature type="compositionally biased region" description="Basic and acidic residues" evidence="1">
    <location>
        <begin position="396"/>
        <end position="405"/>
    </location>
</feature>
<dbReference type="EnsemblMetazoa" id="CLYHEMT011156.1">
    <property type="protein sequence ID" value="CLYHEMP011156.1"/>
    <property type="gene ID" value="CLYHEMG011156"/>
</dbReference>
<name>A0A7M5VBQ7_9CNID</name>
<dbReference type="Pfam" id="PF00567">
    <property type="entry name" value="TUDOR"/>
    <property type="match status" value="1"/>
</dbReference>
<dbReference type="AlphaFoldDB" id="A0A7M5VBQ7"/>
<dbReference type="SMART" id="SM00333">
    <property type="entry name" value="TUDOR"/>
    <property type="match status" value="1"/>
</dbReference>
<dbReference type="Gene3D" id="2.30.30.140">
    <property type="match status" value="1"/>
</dbReference>
<feature type="compositionally biased region" description="Polar residues" evidence="1">
    <location>
        <begin position="475"/>
        <end position="487"/>
    </location>
</feature>
<feature type="compositionally biased region" description="Pro residues" evidence="1">
    <location>
        <begin position="747"/>
        <end position="760"/>
    </location>
</feature>
<evidence type="ECO:0000313" key="4">
    <source>
        <dbReference type="Proteomes" id="UP000594262"/>
    </source>
</evidence>
<protein>
    <recommendedName>
        <fullName evidence="2">Tudor domain-containing protein</fullName>
    </recommendedName>
</protein>
<feature type="region of interest" description="Disordered" evidence="1">
    <location>
        <begin position="310"/>
        <end position="487"/>
    </location>
</feature>
<feature type="compositionally biased region" description="Polar residues" evidence="1">
    <location>
        <begin position="1155"/>
        <end position="1174"/>
    </location>
</feature>
<feature type="region of interest" description="Disordered" evidence="1">
    <location>
        <begin position="1056"/>
        <end position="1200"/>
    </location>
</feature>
<feature type="compositionally biased region" description="Polar residues" evidence="1">
    <location>
        <begin position="381"/>
        <end position="395"/>
    </location>
</feature>
<dbReference type="RefSeq" id="XP_066927729.1">
    <property type="nucleotide sequence ID" value="XM_067071628.1"/>
</dbReference>
<evidence type="ECO:0000313" key="3">
    <source>
        <dbReference type="EnsemblMetazoa" id="CLYHEMP011156.1"/>
    </source>
</evidence>
<dbReference type="CDD" id="cd20379">
    <property type="entry name" value="Tudor_dTUD-like"/>
    <property type="match status" value="1"/>
</dbReference>
<dbReference type="Gene3D" id="2.40.50.90">
    <property type="match status" value="1"/>
</dbReference>
<reference evidence="3" key="1">
    <citation type="submission" date="2021-01" db="UniProtKB">
        <authorList>
            <consortium name="EnsemblMetazoa"/>
        </authorList>
    </citation>
    <scope>IDENTIFICATION</scope>
</reference>
<dbReference type="GeneID" id="136815175"/>
<feature type="compositionally biased region" description="Basic and acidic residues" evidence="1">
    <location>
        <begin position="318"/>
        <end position="339"/>
    </location>
</feature>
<feature type="domain" description="Tudor" evidence="2">
    <location>
        <begin position="177"/>
        <end position="239"/>
    </location>
</feature>
<feature type="compositionally biased region" description="Polar residues" evidence="1">
    <location>
        <begin position="1116"/>
        <end position="1130"/>
    </location>
</feature>
<feature type="compositionally biased region" description="Polar residues" evidence="1">
    <location>
        <begin position="1056"/>
        <end position="1066"/>
    </location>
</feature>
<feature type="compositionally biased region" description="Low complexity" evidence="1">
    <location>
        <begin position="1103"/>
        <end position="1115"/>
    </location>
</feature>
<evidence type="ECO:0000259" key="2">
    <source>
        <dbReference type="SMART" id="SM00333"/>
    </source>
</evidence>
<proteinExistence type="predicted"/>
<dbReference type="SUPFAM" id="SSF63748">
    <property type="entry name" value="Tudor/PWWP/MBT"/>
    <property type="match status" value="1"/>
</dbReference>
<feature type="region of interest" description="Disordered" evidence="1">
    <location>
        <begin position="535"/>
        <end position="655"/>
    </location>
</feature>
<feature type="region of interest" description="Disordered" evidence="1">
    <location>
        <begin position="736"/>
        <end position="773"/>
    </location>
</feature>
<dbReference type="InterPro" id="IPR002999">
    <property type="entry name" value="Tudor"/>
</dbReference>
<dbReference type="InterPro" id="IPR035437">
    <property type="entry name" value="SNase_OB-fold_sf"/>
</dbReference>
<feature type="compositionally biased region" description="Polar residues" evidence="1">
    <location>
        <begin position="341"/>
        <end position="356"/>
    </location>
</feature>
<keyword evidence="4" id="KW-1185">Reference proteome</keyword>
<feature type="compositionally biased region" description="Polar residues" evidence="1">
    <location>
        <begin position="1073"/>
        <end position="1095"/>
    </location>
</feature>
<feature type="region of interest" description="Disordered" evidence="1">
    <location>
        <begin position="67"/>
        <end position="100"/>
    </location>
</feature>
<dbReference type="OrthoDB" id="10034606at2759"/>
<feature type="compositionally biased region" description="Basic and acidic residues" evidence="1">
    <location>
        <begin position="357"/>
        <end position="379"/>
    </location>
</feature>
<sequence>MDVTLIRDCEKEIQKKLDGLLELTNALENALVALKKVKELSLDIDQVNVTEYLQGILKTCVRRKELPQQDEKEQKLKPKTDINSELNQGEIKEEKSEATVQKTNPQENDYILLDNDKFITELMCTSGAKVGVKYKVEVTSPLQVDGTFWASNVETGFMQDKLEPLSEKLRQGTMKDRELWVVDDYSKMVCVKSSQNNLWMRAKVIKDVNQSTVRVQFIDIGRSEECAKSKLSLVPEGFEKIPYMAFHCTLSEDKVKIDYELKWKFSDLVKKKVLNFTVQKLIDRDNEKFALGKLETILDSPPVIINEQILSGCSNSQGRKDQSKPDSIKSRDIRVHEGDQDITSVSAVIRNNSVSSSKEDKITEKPKEEANKSSDEKKTATLPSKESIQDAQQDITPEKCNKDTTEQANPNKEAPSLPPIKIPERTSSDVDWGESKTPGAEEHFQISPLDDNAFDSPNNSMGEGQLKNALLGKPSTETTNAPTHQNAEQISKLEQQLSDLIQQKDIILQKSPPAERDQAIQGLLLQIFNIQQQIKQESESRGRPVLPPSFLHQPSTSRGHQPSMNNLEPANFTPPQSFNPFGTRSPRPGQFNNQQGIPEQGIPQQGIPQQGIPQQGIPQQGIPQQGIPQQGIPQQGIPQQGVPQQGVPQQGIPQQPVMGNVSNPVLSGNDFNVKIQQLEAIKRCLQMPSGLLDQNQIQNLHVMKQQLEQQFKAENLRQMQMGITQPTALPPNLQPHPTMPPLTSNLPPLPAMQPKSPPLPTHLQPHPTMPPLTSNLHPLPAMQPKSPPLPTNLQPQVTVPSLTSNLSPPPPTIENQPPSNLCSTEFLDEINRETEEFRKQMISPGKSTDSLGGSRHSNAASKEMLNKSMEEVKKTKSFIVPSYQTISTESKADWTARELRNLSNPLLSDPTARFFSTIVSEREGKFFPSLLKTAQNGHFLFIDSDAAIFEREWAKTKGPKFLIVKHKLTDGTWVAGGVLEVISKVKRRSGPLSAQCEVNIISSAMASDTPWFRSEKATREIRSDIAERYIEMVVDKLKNGKSTTLFRFQEKQLQQSAELAQKQSRPNNPPILPQSSSYFSDSITTPKTNKTSQPSMEIDTASRSKNNTNSSQQSSIGATNPSIQLSNPHSLHQADEDWESELSPKPTSPKPDSTNLQPTPSNHLNVDTGSTEYLENSEDESERNMNAEYETFGLSEDDFS</sequence>
<dbReference type="Proteomes" id="UP000594262">
    <property type="component" value="Unplaced"/>
</dbReference>
<evidence type="ECO:0000256" key="1">
    <source>
        <dbReference type="SAM" id="MobiDB-lite"/>
    </source>
</evidence>
<feature type="compositionally biased region" description="Polar residues" evidence="1">
    <location>
        <begin position="552"/>
        <end position="582"/>
    </location>
</feature>
<feature type="compositionally biased region" description="Basic and acidic residues" evidence="1">
    <location>
        <begin position="67"/>
        <end position="82"/>
    </location>
</feature>
<accession>A0A7M5VBQ7</accession>
<feature type="compositionally biased region" description="Low complexity" evidence="1">
    <location>
        <begin position="594"/>
        <end position="655"/>
    </location>
</feature>